<organism evidence="1">
    <name type="scientific">freshwater metagenome</name>
    <dbReference type="NCBI Taxonomy" id="449393"/>
    <lineage>
        <taxon>unclassified sequences</taxon>
        <taxon>metagenomes</taxon>
        <taxon>ecological metagenomes</taxon>
    </lineage>
</organism>
<proteinExistence type="predicted"/>
<sequence>MLPWCPSSLPTLGTGLQIGSGNANTLLITSQCGEAKFGDAVGAKMAASYRGGGKSDWYLPSKNELLLLFQNINNFGQVSSNMQYWSSSQDSLSRSWAVDLTTGASSSDQNMIDRSIRPIRAFG</sequence>
<dbReference type="AlphaFoldDB" id="A0A6J7IS58"/>
<protein>
    <submittedName>
        <fullName evidence="1">Unannotated protein</fullName>
    </submittedName>
</protein>
<reference evidence="1" key="1">
    <citation type="submission" date="2020-05" db="EMBL/GenBank/DDBJ databases">
        <authorList>
            <person name="Chiriac C."/>
            <person name="Salcher M."/>
            <person name="Ghai R."/>
            <person name="Kavagutti S V."/>
        </authorList>
    </citation>
    <scope>NUCLEOTIDE SEQUENCE</scope>
</reference>
<gene>
    <name evidence="1" type="ORF">UFOPK3774_00206</name>
</gene>
<evidence type="ECO:0000313" key="1">
    <source>
        <dbReference type="EMBL" id="CAB4933625.1"/>
    </source>
</evidence>
<dbReference type="EMBL" id="CAFBNG010000022">
    <property type="protein sequence ID" value="CAB4933625.1"/>
    <property type="molecule type" value="Genomic_DNA"/>
</dbReference>
<accession>A0A6J7IS58</accession>
<name>A0A6J7IS58_9ZZZZ</name>